<sequence length="92" mass="10182">MDVRRVIGANVRRYRLQADLTQARVAELMGVDRAYVSALERGQRNPTVLSLWNIAEALGVHIASLFAEDVLQLDQGSRGKRATKAPVKAVRP</sequence>
<dbReference type="EMBL" id="JBHUNP010000001">
    <property type="protein sequence ID" value="MFD2648249.1"/>
    <property type="molecule type" value="Genomic_DNA"/>
</dbReference>
<dbReference type="RefSeq" id="WP_386833362.1">
    <property type="nucleotide sequence ID" value="NZ_JBHUNP010000001.1"/>
</dbReference>
<dbReference type="Pfam" id="PF01381">
    <property type="entry name" value="HTH_3"/>
    <property type="match status" value="1"/>
</dbReference>
<dbReference type="SMART" id="SM00530">
    <property type="entry name" value="HTH_XRE"/>
    <property type="match status" value="1"/>
</dbReference>
<dbReference type="InterPro" id="IPR001387">
    <property type="entry name" value="Cro/C1-type_HTH"/>
</dbReference>
<keyword evidence="1" id="KW-0805">Transcription regulation</keyword>
<dbReference type="Gene3D" id="1.10.260.40">
    <property type="entry name" value="lambda repressor-like DNA-binding domains"/>
    <property type="match status" value="1"/>
</dbReference>
<evidence type="ECO:0000256" key="3">
    <source>
        <dbReference type="ARBA" id="ARBA00023163"/>
    </source>
</evidence>
<dbReference type="InterPro" id="IPR050807">
    <property type="entry name" value="TransReg_Diox_bact_type"/>
</dbReference>
<comment type="caution">
    <text evidence="5">The sequence shown here is derived from an EMBL/GenBank/DDBJ whole genome shotgun (WGS) entry which is preliminary data.</text>
</comment>
<feature type="domain" description="HTH cro/C1-type" evidence="4">
    <location>
        <begin position="11"/>
        <end position="65"/>
    </location>
</feature>
<evidence type="ECO:0000256" key="2">
    <source>
        <dbReference type="ARBA" id="ARBA00023125"/>
    </source>
</evidence>
<dbReference type="PANTHER" id="PTHR46797:SF23">
    <property type="entry name" value="HTH-TYPE TRANSCRIPTIONAL REGULATOR SUTR"/>
    <property type="match status" value="1"/>
</dbReference>
<dbReference type="CDD" id="cd00093">
    <property type="entry name" value="HTH_XRE"/>
    <property type="match status" value="1"/>
</dbReference>
<evidence type="ECO:0000259" key="4">
    <source>
        <dbReference type="PROSITE" id="PS50943"/>
    </source>
</evidence>
<protein>
    <submittedName>
        <fullName evidence="5">Helix-turn-helix domain-containing protein</fullName>
    </submittedName>
</protein>
<accession>A0ABW5QLN9</accession>
<reference evidence="6" key="1">
    <citation type="journal article" date="2019" name="Int. J. Syst. Evol. Microbiol.">
        <title>The Global Catalogue of Microorganisms (GCM) 10K type strain sequencing project: providing services to taxonomists for standard genome sequencing and annotation.</title>
        <authorList>
            <consortium name="The Broad Institute Genomics Platform"/>
            <consortium name="The Broad Institute Genome Sequencing Center for Infectious Disease"/>
            <person name="Wu L."/>
            <person name="Ma J."/>
        </authorList>
    </citation>
    <scope>NUCLEOTIDE SEQUENCE [LARGE SCALE GENOMIC DNA]</scope>
    <source>
        <strain evidence="6">CCM 7427</strain>
    </source>
</reference>
<keyword evidence="3" id="KW-0804">Transcription</keyword>
<keyword evidence="2" id="KW-0238">DNA-binding</keyword>
<name>A0ABW5QLN9_9HYPH</name>
<evidence type="ECO:0000313" key="5">
    <source>
        <dbReference type="EMBL" id="MFD2648249.1"/>
    </source>
</evidence>
<dbReference type="SUPFAM" id="SSF47413">
    <property type="entry name" value="lambda repressor-like DNA-binding domains"/>
    <property type="match status" value="1"/>
</dbReference>
<proteinExistence type="predicted"/>
<organism evidence="5 6">
    <name type="scientific">Devosia albogilva</name>
    <dbReference type="NCBI Taxonomy" id="429726"/>
    <lineage>
        <taxon>Bacteria</taxon>
        <taxon>Pseudomonadati</taxon>
        <taxon>Pseudomonadota</taxon>
        <taxon>Alphaproteobacteria</taxon>
        <taxon>Hyphomicrobiales</taxon>
        <taxon>Devosiaceae</taxon>
        <taxon>Devosia</taxon>
    </lineage>
</organism>
<dbReference type="PROSITE" id="PS50943">
    <property type="entry name" value="HTH_CROC1"/>
    <property type="match status" value="1"/>
</dbReference>
<dbReference type="InterPro" id="IPR010982">
    <property type="entry name" value="Lambda_DNA-bd_dom_sf"/>
</dbReference>
<evidence type="ECO:0000256" key="1">
    <source>
        <dbReference type="ARBA" id="ARBA00023015"/>
    </source>
</evidence>
<dbReference type="PANTHER" id="PTHR46797">
    <property type="entry name" value="HTH-TYPE TRANSCRIPTIONAL REGULATOR"/>
    <property type="match status" value="1"/>
</dbReference>
<gene>
    <name evidence="5" type="ORF">ACFSX5_10645</name>
</gene>
<keyword evidence="6" id="KW-1185">Reference proteome</keyword>
<dbReference type="Proteomes" id="UP001597521">
    <property type="component" value="Unassembled WGS sequence"/>
</dbReference>
<evidence type="ECO:0000313" key="6">
    <source>
        <dbReference type="Proteomes" id="UP001597521"/>
    </source>
</evidence>